<accession>A0A0F4NIG2</accession>
<keyword evidence="3" id="KW-0732">Signal</keyword>
<dbReference type="Gene3D" id="3.40.190.10">
    <property type="entry name" value="Periplasmic binding protein-like II"/>
    <property type="match status" value="3"/>
</dbReference>
<dbReference type="Proteomes" id="UP000033673">
    <property type="component" value="Unassembled WGS sequence"/>
</dbReference>
<dbReference type="GO" id="GO:0042918">
    <property type="term" value="P:alkanesulfonate transmembrane transport"/>
    <property type="evidence" value="ECO:0007669"/>
    <property type="project" value="TreeGrafter"/>
</dbReference>
<proteinExistence type="inferred from homology"/>
<dbReference type="InterPro" id="IPR001638">
    <property type="entry name" value="Solute-binding_3/MltF_N"/>
</dbReference>
<dbReference type="SUPFAM" id="SSF53850">
    <property type="entry name" value="Periplasmic binding protein-like II"/>
    <property type="match status" value="1"/>
</dbReference>
<evidence type="ECO:0000256" key="1">
    <source>
        <dbReference type="ARBA" id="ARBA00004418"/>
    </source>
</evidence>
<comment type="caution">
    <text evidence="5">The sequence shown here is derived from an EMBL/GenBank/DDBJ whole genome shotgun (WGS) entry which is preliminary data.</text>
</comment>
<evidence type="ECO:0000256" key="2">
    <source>
        <dbReference type="ARBA" id="ARBA00010742"/>
    </source>
</evidence>
<dbReference type="PATRIC" id="fig|579748.3.peg.2246"/>
<protein>
    <submittedName>
        <fullName evidence="5">ABC transporter substrate-binding protein</fullName>
    </submittedName>
</protein>
<dbReference type="PANTHER" id="PTHR30024:SF47">
    <property type="entry name" value="TAURINE-BINDING PERIPLASMIC PROTEIN"/>
    <property type="match status" value="1"/>
</dbReference>
<dbReference type="SMART" id="SM00062">
    <property type="entry name" value="PBPb"/>
    <property type="match status" value="1"/>
</dbReference>
<dbReference type="AlphaFoldDB" id="A0A0F4NIG2"/>
<evidence type="ECO:0000313" key="5">
    <source>
        <dbReference type="EMBL" id="KJY82724.1"/>
    </source>
</evidence>
<dbReference type="OrthoDB" id="6212007at2"/>
<dbReference type="GO" id="GO:0042597">
    <property type="term" value="C:periplasmic space"/>
    <property type="evidence" value="ECO:0007669"/>
    <property type="project" value="UniProtKB-SubCell"/>
</dbReference>
<evidence type="ECO:0000259" key="4">
    <source>
        <dbReference type="SMART" id="SM00062"/>
    </source>
</evidence>
<dbReference type="RefSeq" id="WP_052706189.1">
    <property type="nucleotide sequence ID" value="NZ_JXXV01000018.1"/>
</dbReference>
<name>A0A0F4NIG2_9VIBR</name>
<dbReference type="EMBL" id="JXXV01000018">
    <property type="protein sequence ID" value="KJY82724.1"/>
    <property type="molecule type" value="Genomic_DNA"/>
</dbReference>
<sequence length="317" mass="34894">MKVVVALAVFSIAVVGGWWYLASGALTAEPASTNIKIAVSLTPLSTPLFVAQQQGIFAKHGLDVEIVPCHGGVKCAELLQTDAVDYATASETVALFNSYHHSNVSILSSFVRSSNDLKLLALEPNDVDRVADLSGKKVGIVKSSASEFYFDLLLISNALQGLDVERVYLQPEELVNALLSYQVDAISVWEPYGYKASLSSTSTVINLGTEGIYQLSFNLLTKMPRLIPIKQEQALLAALSDSIRWIESHPVESISLISQELGVRPQQVNWVWNDYVFELSKDYSLLSNLQLQARWASERNILKGEPIDVRTLVEPNR</sequence>
<comment type="similarity">
    <text evidence="2">Belongs to the bacterial solute-binding protein SsuA/TauA family.</text>
</comment>
<dbReference type="STRING" id="579748.TW81_10895"/>
<reference evidence="5 6" key="1">
    <citation type="journal article" date="2015" name="BMC Genomics">
        <title>Genome mining reveals unlocked bioactive potential of marine Gram-negative bacteria.</title>
        <authorList>
            <person name="Machado H."/>
            <person name="Sonnenschein E.C."/>
            <person name="Melchiorsen J."/>
            <person name="Gram L."/>
        </authorList>
    </citation>
    <scope>NUCLEOTIDE SEQUENCE [LARGE SCALE GENOMIC DNA]</scope>
    <source>
        <strain evidence="5 6">S2757</strain>
    </source>
</reference>
<dbReference type="InterPro" id="IPR015168">
    <property type="entry name" value="SsuA/THI5"/>
</dbReference>
<dbReference type="PANTHER" id="PTHR30024">
    <property type="entry name" value="ALIPHATIC SULFONATES-BINDING PROTEIN-RELATED"/>
    <property type="match status" value="1"/>
</dbReference>
<comment type="subcellular location">
    <subcellularLocation>
        <location evidence="1">Periplasm</location>
    </subcellularLocation>
</comment>
<dbReference type="Pfam" id="PF09084">
    <property type="entry name" value="NMT1"/>
    <property type="match status" value="1"/>
</dbReference>
<keyword evidence="6" id="KW-1185">Reference proteome</keyword>
<feature type="domain" description="Solute-binding protein family 3/N-terminal" evidence="4">
    <location>
        <begin position="34"/>
        <end position="264"/>
    </location>
</feature>
<organism evidence="5 6">
    <name type="scientific">Vibrio galatheae</name>
    <dbReference type="NCBI Taxonomy" id="579748"/>
    <lineage>
        <taxon>Bacteria</taxon>
        <taxon>Pseudomonadati</taxon>
        <taxon>Pseudomonadota</taxon>
        <taxon>Gammaproteobacteria</taxon>
        <taxon>Vibrionales</taxon>
        <taxon>Vibrionaceae</taxon>
        <taxon>Vibrio</taxon>
    </lineage>
</organism>
<gene>
    <name evidence="5" type="ORF">TW81_10895</name>
</gene>
<evidence type="ECO:0000313" key="6">
    <source>
        <dbReference type="Proteomes" id="UP000033673"/>
    </source>
</evidence>
<evidence type="ECO:0000256" key="3">
    <source>
        <dbReference type="ARBA" id="ARBA00022729"/>
    </source>
</evidence>